<dbReference type="EMBL" id="CACRTV010000057">
    <property type="protein sequence ID" value="VYU44115.1"/>
    <property type="molecule type" value="Genomic_DNA"/>
</dbReference>
<proteinExistence type="predicted"/>
<reference evidence="1" key="1">
    <citation type="submission" date="2019-11" db="EMBL/GenBank/DDBJ databases">
        <authorList>
            <person name="Feng L."/>
        </authorList>
    </citation>
    <scope>NUCLEOTIDE SEQUENCE</scope>
    <source>
        <strain evidence="1">CParaputrificumLFYP93</strain>
    </source>
</reference>
<sequence length="100" mass="11445">MESIEDRIKRLNNQITKNEIIKSQNAEIIKRAKEQLLSILSRADEDTKSLIGQLNPKLVDKDFIESMHTLSSKELHTLAQEIRDVVESCLSLAEGEINER</sequence>
<accession>A0A6N3EUY5</accession>
<organism evidence="1">
    <name type="scientific">Clostridium paraputrificum</name>
    <dbReference type="NCBI Taxonomy" id="29363"/>
    <lineage>
        <taxon>Bacteria</taxon>
        <taxon>Bacillati</taxon>
        <taxon>Bacillota</taxon>
        <taxon>Clostridia</taxon>
        <taxon>Eubacteriales</taxon>
        <taxon>Clostridiaceae</taxon>
        <taxon>Clostridium</taxon>
    </lineage>
</organism>
<gene>
    <name evidence="1" type="ORF">CPLFYP93_02281</name>
</gene>
<evidence type="ECO:0000313" key="1">
    <source>
        <dbReference type="EMBL" id="VYU44115.1"/>
    </source>
</evidence>
<dbReference type="RefSeq" id="WP_156561651.1">
    <property type="nucleotide sequence ID" value="NZ_CACRTV010000057.1"/>
</dbReference>
<name>A0A6N3EUY5_9CLOT</name>
<dbReference type="AlphaFoldDB" id="A0A6N3EUY5"/>
<protein>
    <submittedName>
        <fullName evidence="1">Uncharacterized protein</fullName>
    </submittedName>
</protein>